<evidence type="ECO:0000313" key="1">
    <source>
        <dbReference type="EMBL" id="CAG8474164.1"/>
    </source>
</evidence>
<organism evidence="1 2">
    <name type="scientific">Dentiscutata erythropus</name>
    <dbReference type="NCBI Taxonomy" id="1348616"/>
    <lineage>
        <taxon>Eukaryota</taxon>
        <taxon>Fungi</taxon>
        <taxon>Fungi incertae sedis</taxon>
        <taxon>Mucoromycota</taxon>
        <taxon>Glomeromycotina</taxon>
        <taxon>Glomeromycetes</taxon>
        <taxon>Diversisporales</taxon>
        <taxon>Gigasporaceae</taxon>
        <taxon>Dentiscutata</taxon>
    </lineage>
</organism>
<evidence type="ECO:0000313" key="2">
    <source>
        <dbReference type="Proteomes" id="UP000789405"/>
    </source>
</evidence>
<dbReference type="Proteomes" id="UP000789405">
    <property type="component" value="Unassembled WGS sequence"/>
</dbReference>
<comment type="caution">
    <text evidence="1">The sequence shown here is derived from an EMBL/GenBank/DDBJ whole genome shotgun (WGS) entry which is preliminary data.</text>
</comment>
<reference evidence="1" key="1">
    <citation type="submission" date="2021-06" db="EMBL/GenBank/DDBJ databases">
        <authorList>
            <person name="Kallberg Y."/>
            <person name="Tangrot J."/>
            <person name="Rosling A."/>
        </authorList>
    </citation>
    <scope>NUCLEOTIDE SEQUENCE</scope>
    <source>
        <strain evidence="1">MA453B</strain>
    </source>
</reference>
<feature type="non-terminal residue" evidence="1">
    <location>
        <position position="1"/>
    </location>
</feature>
<proteinExistence type="predicted"/>
<accession>A0A9N8W1S1</accession>
<keyword evidence="2" id="KW-1185">Reference proteome</keyword>
<gene>
    <name evidence="1" type="ORF">DERYTH_LOCUS1604</name>
</gene>
<name>A0A9N8W1S1_9GLOM</name>
<sequence length="90" mass="10134">IDDDSAQKIYNDLLSLYSETEKGSKNTLAHKLTEIINLDDNFKFGKGSKNLLASEVIEIIDSDDNLSKTQHYTAKEKKNGELNLMQLSQT</sequence>
<dbReference type="EMBL" id="CAJVPY010000460">
    <property type="protein sequence ID" value="CAG8474164.1"/>
    <property type="molecule type" value="Genomic_DNA"/>
</dbReference>
<dbReference type="AlphaFoldDB" id="A0A9N8W1S1"/>
<protein>
    <submittedName>
        <fullName evidence="1">13123_t:CDS:1</fullName>
    </submittedName>
</protein>